<dbReference type="Proteomes" id="UP000717328">
    <property type="component" value="Unassembled WGS sequence"/>
</dbReference>
<sequence length="284" mass="31617">MLLFLFAILFANDIISSLDHLVPRFLTPPIPPGPHPSLCFAPASHTWYFSVLQCSSDPRHGFFQELLVIPQISPWTDRFMPGSTDLIVVQPFSPWKDRYAPLPYELMVIQPNSPFVDKYAPGPTDLVYIPRDLPLHTSGNAEPMSKTALAKFILVTVSVRLAHAIAEFNKAQLKTRVIVTIVFAVYQLVQAGLCHRRSKVLARYADAIAEMSSRARAVALNIDDENDNNGGELDDLAFFDAMCLYQQTLDPCREKLPGSDIQQDVVRLMPPAPDIAPVDNDSVS</sequence>
<reference evidence="2" key="2">
    <citation type="submission" date="2021-10" db="EMBL/GenBank/DDBJ databases">
        <title>Phylogenomics reveals ancestral predisposition of the termite-cultivated fungus Termitomyces towards a domesticated lifestyle.</title>
        <authorList>
            <person name="Auxier B."/>
            <person name="Grum-Grzhimaylo A."/>
            <person name="Cardenas M.E."/>
            <person name="Lodge J.D."/>
            <person name="Laessoe T."/>
            <person name="Pedersen O."/>
            <person name="Smith M.E."/>
            <person name="Kuyper T.W."/>
            <person name="Franco-Molano E.A."/>
            <person name="Baroni T.J."/>
            <person name="Aanen D.K."/>
        </authorList>
    </citation>
    <scope>NUCLEOTIDE SEQUENCE</scope>
    <source>
        <strain evidence="2">D49</strain>
    </source>
</reference>
<evidence type="ECO:0000313" key="3">
    <source>
        <dbReference type="Proteomes" id="UP000717328"/>
    </source>
</evidence>
<feature type="non-terminal residue" evidence="2">
    <location>
        <position position="284"/>
    </location>
</feature>
<protein>
    <submittedName>
        <fullName evidence="2">Uncharacterized protein</fullName>
    </submittedName>
</protein>
<feature type="chain" id="PRO_5040213293" evidence="1">
    <location>
        <begin position="18"/>
        <end position="284"/>
    </location>
</feature>
<reference evidence="2" key="1">
    <citation type="submission" date="2021-02" db="EMBL/GenBank/DDBJ databases">
        <authorList>
            <person name="Nieuwenhuis M."/>
            <person name="Van De Peppel L.J.J."/>
        </authorList>
    </citation>
    <scope>NUCLEOTIDE SEQUENCE</scope>
    <source>
        <strain evidence="2">D49</strain>
    </source>
</reference>
<gene>
    <name evidence="2" type="ORF">H0H81_005669</name>
</gene>
<dbReference type="AlphaFoldDB" id="A0A9P7GH45"/>
<evidence type="ECO:0000256" key="1">
    <source>
        <dbReference type="SAM" id="SignalP"/>
    </source>
</evidence>
<comment type="caution">
    <text evidence="2">The sequence shown here is derived from an EMBL/GenBank/DDBJ whole genome shotgun (WGS) entry which is preliminary data.</text>
</comment>
<proteinExistence type="predicted"/>
<accession>A0A9P7GH45</accession>
<evidence type="ECO:0000313" key="2">
    <source>
        <dbReference type="EMBL" id="KAG5649175.1"/>
    </source>
</evidence>
<organism evidence="2 3">
    <name type="scientific">Sphagnurus paluster</name>
    <dbReference type="NCBI Taxonomy" id="117069"/>
    <lineage>
        <taxon>Eukaryota</taxon>
        <taxon>Fungi</taxon>
        <taxon>Dikarya</taxon>
        <taxon>Basidiomycota</taxon>
        <taxon>Agaricomycotina</taxon>
        <taxon>Agaricomycetes</taxon>
        <taxon>Agaricomycetidae</taxon>
        <taxon>Agaricales</taxon>
        <taxon>Tricholomatineae</taxon>
        <taxon>Lyophyllaceae</taxon>
        <taxon>Sphagnurus</taxon>
    </lineage>
</organism>
<dbReference type="EMBL" id="JABCKI010001447">
    <property type="protein sequence ID" value="KAG5649175.1"/>
    <property type="molecule type" value="Genomic_DNA"/>
</dbReference>
<feature type="signal peptide" evidence="1">
    <location>
        <begin position="1"/>
        <end position="17"/>
    </location>
</feature>
<name>A0A9P7GH45_9AGAR</name>
<keyword evidence="3" id="KW-1185">Reference proteome</keyword>
<keyword evidence="1" id="KW-0732">Signal</keyword>